<keyword evidence="7 16" id="KW-1133">Transmembrane helix</keyword>
<dbReference type="InterPro" id="IPR004331">
    <property type="entry name" value="SPX_dom"/>
</dbReference>
<evidence type="ECO:0000256" key="15">
    <source>
        <dbReference type="SAM" id="MobiDB-lite"/>
    </source>
</evidence>
<comment type="catalytic activity">
    <reaction evidence="9">
        <text>[phosphate](n) + ATP = [phosphate](n+1) + ADP</text>
        <dbReference type="Rhea" id="RHEA:19573"/>
        <dbReference type="Rhea" id="RHEA-COMP:9859"/>
        <dbReference type="Rhea" id="RHEA-COMP:14280"/>
        <dbReference type="ChEBI" id="CHEBI:16838"/>
        <dbReference type="ChEBI" id="CHEBI:30616"/>
        <dbReference type="ChEBI" id="CHEBI:456216"/>
        <dbReference type="EC" id="2.7.4.1"/>
    </reaction>
    <physiologicalReaction direction="left-to-right" evidence="9">
        <dbReference type="Rhea" id="RHEA:19574"/>
    </physiologicalReaction>
</comment>
<evidence type="ECO:0000259" key="17">
    <source>
        <dbReference type="PROSITE" id="PS51382"/>
    </source>
</evidence>
<evidence type="ECO:0000256" key="7">
    <source>
        <dbReference type="ARBA" id="ARBA00022989"/>
    </source>
</evidence>
<comment type="similarity">
    <text evidence="10">Belongs to the VTC4 family.</text>
</comment>
<dbReference type="Gene3D" id="3.20.100.30">
    <property type="entry name" value="VTC, catalytic tunnel domain"/>
    <property type="match status" value="1"/>
</dbReference>
<name>A0A9W8DGY4_9FUNG</name>
<keyword evidence="8 16" id="KW-0472">Membrane</keyword>
<dbReference type="Proteomes" id="UP001150569">
    <property type="component" value="Unassembled WGS sequence"/>
</dbReference>
<evidence type="ECO:0000256" key="12">
    <source>
        <dbReference type="ARBA" id="ARBA00075894"/>
    </source>
</evidence>
<evidence type="ECO:0000256" key="1">
    <source>
        <dbReference type="ARBA" id="ARBA00001936"/>
    </source>
</evidence>
<dbReference type="PANTHER" id="PTHR46140">
    <property type="entry name" value="VACUOLAR TRANSPORTER CHAPERONE 1-RELATED"/>
    <property type="match status" value="1"/>
</dbReference>
<dbReference type="GO" id="GO:0008976">
    <property type="term" value="F:polyphosphate kinase activity"/>
    <property type="evidence" value="ECO:0007669"/>
    <property type="project" value="UniProtKB-EC"/>
</dbReference>
<dbReference type="GO" id="GO:0006799">
    <property type="term" value="P:polyphosphate biosynthetic process"/>
    <property type="evidence" value="ECO:0007669"/>
    <property type="project" value="UniProtKB-ARBA"/>
</dbReference>
<keyword evidence="19" id="KW-1185">Reference proteome</keyword>
<dbReference type="InterPro" id="IPR042267">
    <property type="entry name" value="VTC_sf"/>
</dbReference>
<feature type="domain" description="SPX" evidence="17">
    <location>
        <begin position="1"/>
        <end position="141"/>
    </location>
</feature>
<dbReference type="InterPro" id="IPR051572">
    <property type="entry name" value="VTC_Complex_Subunit"/>
</dbReference>
<dbReference type="CDD" id="cd14480">
    <property type="entry name" value="SPX_VTC2_like"/>
    <property type="match status" value="1"/>
</dbReference>
<evidence type="ECO:0000256" key="5">
    <source>
        <dbReference type="ARBA" id="ARBA00022679"/>
    </source>
</evidence>
<feature type="transmembrane region" description="Helical" evidence="16">
    <location>
        <begin position="706"/>
        <end position="726"/>
    </location>
</feature>
<dbReference type="OrthoDB" id="6493944at2759"/>
<proteinExistence type="inferred from homology"/>
<dbReference type="PROSITE" id="PS51382">
    <property type="entry name" value="SPX"/>
    <property type="match status" value="1"/>
</dbReference>
<evidence type="ECO:0000256" key="13">
    <source>
        <dbReference type="ARBA" id="ARBA00080494"/>
    </source>
</evidence>
<feature type="compositionally biased region" description="Acidic residues" evidence="15">
    <location>
        <begin position="577"/>
        <end position="587"/>
    </location>
</feature>
<dbReference type="Pfam" id="PF09359">
    <property type="entry name" value="VTC"/>
    <property type="match status" value="1"/>
</dbReference>
<dbReference type="EMBL" id="JANBPT010001452">
    <property type="protein sequence ID" value="KAJ1907664.1"/>
    <property type="molecule type" value="Genomic_DNA"/>
</dbReference>
<comment type="cofactor">
    <cofactor evidence="1">
        <name>Mn(2+)</name>
        <dbReference type="ChEBI" id="CHEBI:29035"/>
    </cofactor>
</comment>
<keyword evidence="6 16" id="KW-0812">Transmembrane</keyword>
<dbReference type="InterPro" id="IPR018966">
    <property type="entry name" value="VTC_domain"/>
</dbReference>
<evidence type="ECO:0000256" key="11">
    <source>
        <dbReference type="ARBA" id="ARBA00067464"/>
    </source>
</evidence>
<organism evidence="18 19">
    <name type="scientific">Tieghemiomyces parasiticus</name>
    <dbReference type="NCBI Taxonomy" id="78921"/>
    <lineage>
        <taxon>Eukaryota</taxon>
        <taxon>Fungi</taxon>
        <taxon>Fungi incertae sedis</taxon>
        <taxon>Zoopagomycota</taxon>
        <taxon>Kickxellomycotina</taxon>
        <taxon>Dimargaritomycetes</taxon>
        <taxon>Dimargaritales</taxon>
        <taxon>Dimargaritaceae</taxon>
        <taxon>Tieghemiomyces</taxon>
    </lineage>
</organism>
<feature type="region of interest" description="Disordered" evidence="15">
    <location>
        <begin position="485"/>
        <end position="627"/>
    </location>
</feature>
<evidence type="ECO:0000256" key="8">
    <source>
        <dbReference type="ARBA" id="ARBA00023136"/>
    </source>
</evidence>
<evidence type="ECO:0000313" key="19">
    <source>
        <dbReference type="Proteomes" id="UP001150569"/>
    </source>
</evidence>
<evidence type="ECO:0000256" key="6">
    <source>
        <dbReference type="ARBA" id="ARBA00022692"/>
    </source>
</evidence>
<feature type="transmembrane region" description="Helical" evidence="16">
    <location>
        <begin position="733"/>
        <end position="753"/>
    </location>
</feature>
<dbReference type="EC" id="2.7.4.1" evidence="3"/>
<dbReference type="FunFam" id="3.20.100.30:FF:000001">
    <property type="entry name" value="Vacuolar transporter chaperone 4"/>
    <property type="match status" value="1"/>
</dbReference>
<keyword evidence="4" id="KW-0926">Vacuole</keyword>
<protein>
    <recommendedName>
        <fullName evidence="11">Vacuolar transporter chaperone complex subunit 4</fullName>
        <ecNumber evidence="3">2.7.4.1</ecNumber>
    </recommendedName>
    <alternativeName>
        <fullName evidence="13">Polyphosphate kinase</fullName>
    </alternativeName>
    <alternativeName>
        <fullName evidence="12">SPX-dependent polyphosphate polymerase VTC subunit 4</fullName>
    </alternativeName>
    <alternativeName>
        <fullName evidence="14">Vacuolar membrane polyphosphate polymerase catalytic subunit</fullName>
    </alternativeName>
</protein>
<dbReference type="Pfam" id="PF02656">
    <property type="entry name" value="DUF202"/>
    <property type="match status" value="1"/>
</dbReference>
<dbReference type="PANTHER" id="PTHR46140:SF1">
    <property type="entry name" value="VACUOLAR TRANSPORTER CHAPERONE COMPLEX SUBUNIT 4-RELATED"/>
    <property type="match status" value="1"/>
</dbReference>
<keyword evidence="5" id="KW-0808">Transferase</keyword>
<comment type="caution">
    <text evidence="18">The sequence shown here is derived from an EMBL/GenBank/DDBJ whole genome shotgun (WGS) entry which is preliminary data.</text>
</comment>
<dbReference type="AlphaFoldDB" id="A0A9W8DGY4"/>
<feature type="region of interest" description="Disordered" evidence="15">
    <location>
        <begin position="640"/>
        <end position="675"/>
    </location>
</feature>
<dbReference type="InterPro" id="IPR003807">
    <property type="entry name" value="DUF202"/>
</dbReference>
<sequence>MKFGQQLKENLYPEWRFYYLDYDSLKKYIKERVEHGFTEKDESTFIEMLEKELQKVYSFHEVKVGETRRHVEYCQRKLKKLQDDPAATDEDYAEIEDEINDIIQQFNQLAHFSRLNYSGFIKIVKKHDKHSQWTLKPMFMVRLNARPFFKENFEPLLLHLSRMYDIVRNGGRAPAGTTGAAPGGGSTFVRQTTKYWVHPDNVMELKLYILRYLPVLVYRAKGGNPDEPVNPAITSVYFDNDDLELYMGRLEKTEGAQALRLRWYGTLANTEIFVERKTHHEDWTGEKSVKERFAIKEKNVNGYLAGDYTMDRAVAKMREKGSKTDAELDGLLKLSTEIQHTIQEKALHPLVRTFYNRTAFQLPGDARVRISLDTELSMIREDNYDGVRRSGDNWRRTDLDTDYPFPDLRDEDICRFPYAVLEVKLQTHVGAEPPEWVNRLINSGLVEAVPKFSKFVHGTATLLESRVQLFPFWLPQMDRDIRRTSGGALTSHRSRESLLLGNGGSRHSGEVSRSSTREGSVAPGSPRDETRIDMGSDAPFRLGGPDSPPQSTSSPRNRRSTAAGKRAAKQSNRLVAEEGDDDDDYEDVDRHGRRRRQTSDTCEATPLLGRRGTGADSQHDADGDLNLRRSGSGLFHWPQWFRKHHSPGRGSRGQNGTGARYGTQSSPATRTNSNLPFTAQAQGPHKRIAIPVRVEPKVFFANERTFLSWLNFTVMLGSLALGLLNFGDRVGRASGAIFTVISMVAMIYALLVYQWRATKIRNREAGPYDDRVGPTLLVVVLVAAVVLNFWLKFSQ</sequence>
<dbReference type="GO" id="GO:0000329">
    <property type="term" value="C:fungal-type vacuole membrane"/>
    <property type="evidence" value="ECO:0007669"/>
    <property type="project" value="TreeGrafter"/>
</dbReference>
<accession>A0A9W8DGY4</accession>
<comment type="subcellular location">
    <subcellularLocation>
        <location evidence="2">Vacuole membrane</location>
        <topology evidence="2">Multi-pass membrane protein</topology>
    </subcellularLocation>
</comment>
<dbReference type="GO" id="GO:0033254">
    <property type="term" value="C:vacuolar transporter chaperone complex"/>
    <property type="evidence" value="ECO:0007669"/>
    <property type="project" value="TreeGrafter"/>
</dbReference>
<reference evidence="18" key="1">
    <citation type="submission" date="2022-07" db="EMBL/GenBank/DDBJ databases">
        <title>Phylogenomic reconstructions and comparative analyses of Kickxellomycotina fungi.</title>
        <authorList>
            <person name="Reynolds N.K."/>
            <person name="Stajich J.E."/>
            <person name="Barry K."/>
            <person name="Grigoriev I.V."/>
            <person name="Crous P."/>
            <person name="Smith M.E."/>
        </authorList>
    </citation>
    <scope>NUCLEOTIDE SEQUENCE</scope>
    <source>
        <strain evidence="18">RSA 861</strain>
    </source>
</reference>
<evidence type="ECO:0000256" key="10">
    <source>
        <dbReference type="ARBA" id="ARBA00061390"/>
    </source>
</evidence>
<evidence type="ECO:0000256" key="14">
    <source>
        <dbReference type="ARBA" id="ARBA00081313"/>
    </source>
</evidence>
<evidence type="ECO:0000256" key="4">
    <source>
        <dbReference type="ARBA" id="ARBA00022554"/>
    </source>
</evidence>
<feature type="compositionally biased region" description="Polar residues" evidence="15">
    <location>
        <begin position="662"/>
        <end position="675"/>
    </location>
</feature>
<evidence type="ECO:0000256" key="9">
    <source>
        <dbReference type="ARBA" id="ARBA00050204"/>
    </source>
</evidence>
<dbReference type="CDD" id="cd07751">
    <property type="entry name" value="PolyPPase_VTC4_like"/>
    <property type="match status" value="1"/>
</dbReference>
<evidence type="ECO:0000256" key="16">
    <source>
        <dbReference type="SAM" id="Phobius"/>
    </source>
</evidence>
<evidence type="ECO:0000256" key="3">
    <source>
        <dbReference type="ARBA" id="ARBA00012960"/>
    </source>
</evidence>
<gene>
    <name evidence="18" type="ORF">IWQ60_011815</name>
</gene>
<feature type="transmembrane region" description="Helical" evidence="16">
    <location>
        <begin position="773"/>
        <end position="791"/>
    </location>
</feature>
<feature type="compositionally biased region" description="Basic and acidic residues" evidence="15">
    <location>
        <begin position="617"/>
        <end position="627"/>
    </location>
</feature>
<evidence type="ECO:0000256" key="2">
    <source>
        <dbReference type="ARBA" id="ARBA00004128"/>
    </source>
</evidence>
<dbReference type="Pfam" id="PF03105">
    <property type="entry name" value="SPX"/>
    <property type="match status" value="1"/>
</dbReference>
<evidence type="ECO:0000313" key="18">
    <source>
        <dbReference type="EMBL" id="KAJ1907664.1"/>
    </source>
</evidence>